<dbReference type="SMART" id="SM00333">
    <property type="entry name" value="TUDOR"/>
    <property type="match status" value="1"/>
</dbReference>
<feature type="compositionally biased region" description="Polar residues" evidence="8">
    <location>
        <begin position="775"/>
        <end position="796"/>
    </location>
</feature>
<organism evidence="12 13">
    <name type="scientific">Phrynosoma platyrhinos</name>
    <name type="common">Desert horned lizard</name>
    <dbReference type="NCBI Taxonomy" id="52577"/>
    <lineage>
        <taxon>Eukaryota</taxon>
        <taxon>Metazoa</taxon>
        <taxon>Chordata</taxon>
        <taxon>Craniata</taxon>
        <taxon>Vertebrata</taxon>
        <taxon>Euteleostomi</taxon>
        <taxon>Lepidosauria</taxon>
        <taxon>Squamata</taxon>
        <taxon>Bifurcata</taxon>
        <taxon>Unidentata</taxon>
        <taxon>Episquamata</taxon>
        <taxon>Toxicofera</taxon>
        <taxon>Iguania</taxon>
        <taxon>Phrynosomatidae</taxon>
        <taxon>Phrynosomatinae</taxon>
        <taxon>Phrynosoma</taxon>
    </lineage>
</organism>
<dbReference type="InterPro" id="IPR010304">
    <property type="entry name" value="SMN_Tudor"/>
</dbReference>
<comment type="subcellular location">
    <subcellularLocation>
        <location evidence="1">Nucleus</location>
        <location evidence="1">Cajal body</location>
    </subcellularLocation>
</comment>
<dbReference type="CDD" id="cd20400">
    <property type="entry name" value="Tudor_ERCC6L2"/>
    <property type="match status" value="1"/>
</dbReference>
<keyword evidence="5" id="KW-0067">ATP-binding</keyword>
<feature type="region of interest" description="Disordered" evidence="8">
    <location>
        <begin position="1136"/>
        <end position="1158"/>
    </location>
</feature>
<dbReference type="Pfam" id="PF00176">
    <property type="entry name" value="SNF2-rel_dom"/>
    <property type="match status" value="1"/>
</dbReference>
<dbReference type="InterPro" id="IPR050496">
    <property type="entry name" value="SNF2_RAD54_helicase_repair"/>
</dbReference>
<dbReference type="Pfam" id="PF00271">
    <property type="entry name" value="Helicase_C"/>
    <property type="match status" value="1"/>
</dbReference>
<dbReference type="PROSITE" id="PS00690">
    <property type="entry name" value="DEAH_ATP_HELICASE"/>
    <property type="match status" value="1"/>
</dbReference>
<dbReference type="InterPro" id="IPR001650">
    <property type="entry name" value="Helicase_C-like"/>
</dbReference>
<keyword evidence="5" id="KW-0347">Helicase</keyword>
<feature type="compositionally biased region" description="Polar residues" evidence="8">
    <location>
        <begin position="995"/>
        <end position="1007"/>
    </location>
</feature>
<reference evidence="12 13" key="1">
    <citation type="journal article" date="2022" name="Gigascience">
        <title>A chromosome-level genome assembly and annotation of the desert horned lizard, Phrynosoma platyrhinos, provides insight into chromosomal rearrangements among reptiles.</title>
        <authorList>
            <person name="Koochekian N."/>
            <person name="Ascanio A."/>
            <person name="Farleigh K."/>
            <person name="Card D.C."/>
            <person name="Schield D.R."/>
            <person name="Castoe T.A."/>
            <person name="Jezkova T."/>
        </authorList>
    </citation>
    <scope>NUCLEOTIDE SEQUENCE [LARGE SCALE GENOMIC DNA]</scope>
    <source>
        <strain evidence="12">NK-2021</strain>
    </source>
</reference>
<dbReference type="Pfam" id="PF25806">
    <property type="entry name" value="RHH_ERCC6L2"/>
    <property type="match status" value="1"/>
</dbReference>
<keyword evidence="3" id="KW-0507">mRNA processing</keyword>
<evidence type="ECO:0000259" key="9">
    <source>
        <dbReference type="PROSITE" id="PS50304"/>
    </source>
</evidence>
<evidence type="ECO:0000256" key="6">
    <source>
        <dbReference type="ARBA" id="ARBA00023187"/>
    </source>
</evidence>
<feature type="domain" description="Helicase C-terminal" evidence="11">
    <location>
        <begin position="502"/>
        <end position="659"/>
    </location>
</feature>
<dbReference type="InterPro" id="IPR058052">
    <property type="entry name" value="DEXHc_ERCC6L2"/>
</dbReference>
<dbReference type="InterPro" id="IPR029256">
    <property type="entry name" value="Heliccase-ass-bd"/>
</dbReference>
<dbReference type="SMART" id="SM00490">
    <property type="entry name" value="HELICc"/>
    <property type="match status" value="1"/>
</dbReference>
<dbReference type="Pfam" id="PF06003">
    <property type="entry name" value="SMN_Tudor"/>
    <property type="match status" value="1"/>
</dbReference>
<feature type="domain" description="Helicase ATP-binding" evidence="10">
    <location>
        <begin position="126"/>
        <end position="311"/>
    </location>
</feature>
<sequence>MCDNLTDQWHVGDKCLAPFSENGKLYGGTISSFETDKNGTFFAIVSFDASHERKVLVAKLCSIKTSKDTKKKLIFDDEDLEKPYFPDRRLPSSAVAFELFKNGPQIPSTINRYLRDYQREGARFLHGHYVCKRGCILGDDMGLGKTVQVISFLAAVLNKKGTRADIENIMPEFLLRTMKNEMPSVLKKTFLIVSPLSVLYNWKDELDTWGYFKVIVLHGNRKDYELNRIKQGKCEIALTTYETLRLFLDELNSLEWSAVIVDEVHRIKNPKAQITQTMKALTCKVRLGLTGTILQNNMKELWCVMDWAVPGLLGNEAQFKKEFADPVEHGQRHTATKRELATGRKAMQRLAKLMSGYFLRRTKALINDQLPKKEDRMVYCSLTEFQRAVYKAVLETEDVRLVLQARKPCNCDSGRKRKNCCYKTNAHGETMQALYFSYLTILRKIANHTALLQTDNTSKQQEDHITRVCSEVFSKFPDFVQLSKDAAFETISDPKYSGKMKVLQKLLNHFRKNKDKVLLFSFSTKLLDVLEQYCMASGLDYRRLDGNTKAEDRVKIVKEFNSMEEVNICLVSTMAGGLGLNFVGANIVILFDPTWNPANDLQAIDRAYRIGQCRDVKVFRLISLGTVEEMMYLRQVYKQQLHCAVVGSENAKRYFEAVQGSKEHQGELFGIHNLFRLQDHGSCLTKEILEHGCEDQHTVSPLEPLEKEGFDCNSDFSDEEPVRNCKMKGERSRLCNAKNIKIFQGQLTLMQCGFPKLLEKRNTAAEDDSCIGASSDESTNGQSLRQRSKDPSSCSLKNEDHCNILHQKTSVSQVREQQLSMENADYDPSVSSHFEEEKHIGKNYKHRYISNQVEIVQETEDSSSENDDIIFPSQVHTNREIVKNYKDTIVKCDCLDIEKSPILATLQKHLNSEQSSGSTSSFSKIKSFKNIPKIKTVKEPSDISDESDDIEMSRTGIHKFTNRVKKTHFNNKVLNNPSRMILYSNKSRIEKSNDDSQTIEEFSSPEDSFSAGKVDINKQKQRLKGDKHGIQFKSRLSKHSHPPSVVLRKRSKSNRSLTSLRKETTASQGQGVGSLDRLLDDVAEVSYIHSNQNVVGSSKAENHLSRWAVRDVFELQQFSQLPANVAVCRAKMAGEEETRAAREPTSPQPSPGLALPDADLETTRPMEGEQLQQGEEFPPVCCRAKGLLIDPKVQRQRAGPTDTAGCRVEYFGQCRKNSGKVPSKRKNTQKDNLVSEIIKPTLLYIRHPVCQKQRKIHRIGLRTFLLGRTPPKMRRKQFEEMASHFHKNPVEDFAKYIARATSEERQKMLKAFYGSKYPELKDLLKIDVPVCASEGSEETDVHRPQSRKSKSSSKLEKSRSDPATDLCSQKRHDAEEKQFHYYPCIQAAVCHNVEDKQLATVINQDSISGRNSQAFKDFMASDSLSSKSGIIERLSANTTKGQPNLKGTESPRKPLLSQSESRQAQICKENSFADLLGDTSILNDLFKGNESRPTEPPRRSLSGPTEKAKTRAKDFWDMLNEQNEESLQKLTDLAVVEKLCQTPFVTLSKKKEEDKKSLWKKNDNFLWKRYNTTDTDDDSSPGTRCDV</sequence>
<feature type="region of interest" description="Disordered" evidence="8">
    <location>
        <begin position="985"/>
        <end position="1072"/>
    </location>
</feature>
<dbReference type="CDD" id="cd18005">
    <property type="entry name" value="DEXHc_ERCC6L2"/>
    <property type="match status" value="1"/>
</dbReference>
<evidence type="ECO:0008006" key="14">
    <source>
        <dbReference type="Google" id="ProtNLM"/>
    </source>
</evidence>
<evidence type="ECO:0000256" key="3">
    <source>
        <dbReference type="ARBA" id="ARBA00022664"/>
    </source>
</evidence>
<dbReference type="EMBL" id="JAIPUX010000439">
    <property type="protein sequence ID" value="KAH0628208.1"/>
    <property type="molecule type" value="Genomic_DNA"/>
</dbReference>
<comment type="caution">
    <text evidence="12">The sequence shown here is derived from an EMBL/GenBank/DDBJ whole genome shotgun (WGS) entry which is preliminary data.</text>
</comment>
<dbReference type="InterPro" id="IPR027417">
    <property type="entry name" value="P-loop_NTPase"/>
</dbReference>
<evidence type="ECO:0000256" key="7">
    <source>
        <dbReference type="ARBA" id="ARBA00023242"/>
    </source>
</evidence>
<keyword evidence="5" id="KW-0547">Nucleotide-binding</keyword>
<evidence type="ECO:0000313" key="13">
    <source>
        <dbReference type="Proteomes" id="UP000826234"/>
    </source>
</evidence>
<feature type="region of interest" description="Disordered" evidence="8">
    <location>
        <begin position="1435"/>
        <end position="1461"/>
    </location>
</feature>
<dbReference type="PROSITE" id="PS50304">
    <property type="entry name" value="TUDOR"/>
    <property type="match status" value="1"/>
</dbReference>
<feature type="compositionally biased region" description="Basic residues" evidence="8">
    <location>
        <begin position="1035"/>
        <end position="1053"/>
    </location>
</feature>
<name>A0ABQ7TGB5_PHRPL</name>
<feature type="region of interest" description="Disordered" evidence="8">
    <location>
        <begin position="765"/>
        <end position="796"/>
    </location>
</feature>
<feature type="region of interest" description="Disordered" evidence="8">
    <location>
        <begin position="1335"/>
        <end position="1368"/>
    </location>
</feature>
<dbReference type="InterPro" id="IPR000330">
    <property type="entry name" value="SNF2_N"/>
</dbReference>
<evidence type="ECO:0000259" key="10">
    <source>
        <dbReference type="PROSITE" id="PS51192"/>
    </source>
</evidence>
<evidence type="ECO:0000256" key="5">
    <source>
        <dbReference type="ARBA" id="ARBA00022806"/>
    </source>
</evidence>
<dbReference type="InterPro" id="IPR049730">
    <property type="entry name" value="SNF2/RAD54-like_C"/>
</dbReference>
<dbReference type="Proteomes" id="UP000826234">
    <property type="component" value="Unassembled WGS sequence"/>
</dbReference>
<proteinExistence type="inferred from homology"/>
<dbReference type="Pfam" id="PF14773">
    <property type="entry name" value="VIGSSK"/>
    <property type="match status" value="1"/>
</dbReference>
<evidence type="ECO:0000256" key="4">
    <source>
        <dbReference type="ARBA" id="ARBA00022801"/>
    </source>
</evidence>
<feature type="compositionally biased region" description="Basic and acidic residues" evidence="8">
    <location>
        <begin position="1487"/>
        <end position="1498"/>
    </location>
</feature>
<evidence type="ECO:0000313" key="12">
    <source>
        <dbReference type="EMBL" id="KAH0628208.1"/>
    </source>
</evidence>
<dbReference type="PANTHER" id="PTHR45629">
    <property type="entry name" value="SNF2/RAD54 FAMILY MEMBER"/>
    <property type="match status" value="1"/>
</dbReference>
<dbReference type="SMART" id="SM00487">
    <property type="entry name" value="DEXDc"/>
    <property type="match status" value="1"/>
</dbReference>
<evidence type="ECO:0000256" key="8">
    <source>
        <dbReference type="SAM" id="MobiDB-lite"/>
    </source>
</evidence>
<feature type="domain" description="Tudor" evidence="9">
    <location>
        <begin position="8"/>
        <end position="70"/>
    </location>
</feature>
<dbReference type="InterPro" id="IPR014001">
    <property type="entry name" value="Helicase_ATP-bd"/>
</dbReference>
<dbReference type="SUPFAM" id="SSF52540">
    <property type="entry name" value="P-loop containing nucleoside triphosphate hydrolases"/>
    <property type="match status" value="2"/>
</dbReference>
<feature type="compositionally biased region" description="Polar residues" evidence="8">
    <location>
        <begin position="1435"/>
        <end position="1447"/>
    </location>
</feature>
<feature type="compositionally biased region" description="Basic and acidic residues" evidence="8">
    <location>
        <begin position="1353"/>
        <end position="1368"/>
    </location>
</feature>
<dbReference type="Gene3D" id="2.30.30.140">
    <property type="match status" value="1"/>
</dbReference>
<feature type="compositionally biased region" description="Basic and acidic residues" evidence="8">
    <location>
        <begin position="1015"/>
        <end position="1029"/>
    </location>
</feature>
<dbReference type="InterPro" id="IPR002464">
    <property type="entry name" value="DNA/RNA_helicase_DEAH_CS"/>
</dbReference>
<dbReference type="CDD" id="cd18793">
    <property type="entry name" value="SF2_C_SNF"/>
    <property type="match status" value="1"/>
</dbReference>
<dbReference type="Gene3D" id="3.40.50.10810">
    <property type="entry name" value="Tandem AAA-ATPase domain"/>
    <property type="match status" value="1"/>
</dbReference>
<dbReference type="InterPro" id="IPR057931">
    <property type="entry name" value="RHH_ERCC6L2"/>
</dbReference>
<evidence type="ECO:0000256" key="2">
    <source>
        <dbReference type="ARBA" id="ARBA00005371"/>
    </source>
</evidence>
<protein>
    <recommendedName>
        <fullName evidence="14">DNA excision repair protein ERCC-6-like 2</fullName>
    </recommendedName>
</protein>
<dbReference type="InterPro" id="IPR038718">
    <property type="entry name" value="SNF2-like_sf"/>
</dbReference>
<gene>
    <name evidence="12" type="ORF">JD844_009070</name>
</gene>
<accession>A0ABQ7TGB5</accession>
<keyword evidence="7" id="KW-0539">Nucleus</keyword>
<dbReference type="InterPro" id="IPR002999">
    <property type="entry name" value="Tudor"/>
</dbReference>
<keyword evidence="13" id="KW-1185">Reference proteome</keyword>
<keyword evidence="6" id="KW-0508">mRNA splicing</keyword>
<evidence type="ECO:0000256" key="1">
    <source>
        <dbReference type="ARBA" id="ARBA00004408"/>
    </source>
</evidence>
<feature type="compositionally biased region" description="Polar residues" evidence="8">
    <location>
        <begin position="1054"/>
        <end position="1069"/>
    </location>
</feature>
<feature type="region of interest" description="Disordered" evidence="8">
    <location>
        <begin position="1486"/>
        <end position="1510"/>
    </location>
</feature>
<dbReference type="PANTHER" id="PTHR45629:SF7">
    <property type="entry name" value="DNA EXCISION REPAIR PROTEIN ERCC-6-RELATED"/>
    <property type="match status" value="1"/>
</dbReference>
<dbReference type="Gene3D" id="3.40.50.300">
    <property type="entry name" value="P-loop containing nucleotide triphosphate hydrolases"/>
    <property type="match status" value="1"/>
</dbReference>
<dbReference type="PROSITE" id="PS51192">
    <property type="entry name" value="HELICASE_ATP_BIND_1"/>
    <property type="match status" value="1"/>
</dbReference>
<keyword evidence="4" id="KW-0378">Hydrolase</keyword>
<evidence type="ECO:0000259" key="11">
    <source>
        <dbReference type="PROSITE" id="PS51194"/>
    </source>
</evidence>
<comment type="similarity">
    <text evidence="2">Belongs to the SMN family.</text>
</comment>
<dbReference type="PROSITE" id="PS51194">
    <property type="entry name" value="HELICASE_CTER"/>
    <property type="match status" value="1"/>
</dbReference>